<dbReference type="Gene3D" id="1.10.1370.10">
    <property type="entry name" value="Neurolysin, domain 3"/>
    <property type="match status" value="1"/>
</dbReference>
<dbReference type="RefSeq" id="WP_090723010.1">
    <property type="nucleotide sequence ID" value="NZ_FOOU01000001.1"/>
</dbReference>
<dbReference type="CDD" id="cd06456">
    <property type="entry name" value="M3A_DCP"/>
    <property type="match status" value="1"/>
</dbReference>
<evidence type="ECO:0000313" key="12">
    <source>
        <dbReference type="EMBL" id="SFF79613.1"/>
    </source>
</evidence>
<name>A0A1I2LKI1_9GAMM</name>
<dbReference type="InterPro" id="IPR001567">
    <property type="entry name" value="Pept_M3A_M3B_dom"/>
</dbReference>
<keyword evidence="6 9" id="KW-0482">Metalloprotease</keyword>
<dbReference type="SUPFAM" id="SSF55486">
    <property type="entry name" value="Metalloproteases ('zincins'), catalytic domain"/>
    <property type="match status" value="1"/>
</dbReference>
<dbReference type="GO" id="GO:0004222">
    <property type="term" value="F:metalloendopeptidase activity"/>
    <property type="evidence" value="ECO:0007669"/>
    <property type="project" value="UniProtKB-EC"/>
</dbReference>
<evidence type="ECO:0000256" key="5">
    <source>
        <dbReference type="ARBA" id="ARBA00022833"/>
    </source>
</evidence>
<evidence type="ECO:0000256" key="1">
    <source>
        <dbReference type="ARBA" id="ARBA00006040"/>
    </source>
</evidence>
<evidence type="ECO:0000256" key="9">
    <source>
        <dbReference type="RuleBase" id="RU003435"/>
    </source>
</evidence>
<keyword evidence="3 9" id="KW-0479">Metal-binding</keyword>
<dbReference type="GO" id="GO:0005829">
    <property type="term" value="C:cytosol"/>
    <property type="evidence" value="ECO:0007669"/>
    <property type="project" value="UniProtKB-ARBA"/>
</dbReference>
<dbReference type="GO" id="GO:0006508">
    <property type="term" value="P:proteolysis"/>
    <property type="evidence" value="ECO:0007669"/>
    <property type="project" value="UniProtKB-KW"/>
</dbReference>
<organism evidence="12 13">
    <name type="scientific">Neptunomonas qingdaonensis</name>
    <dbReference type="NCBI Taxonomy" id="1045558"/>
    <lineage>
        <taxon>Bacteria</taxon>
        <taxon>Pseudomonadati</taxon>
        <taxon>Pseudomonadota</taxon>
        <taxon>Gammaproteobacteria</taxon>
        <taxon>Oceanospirillales</taxon>
        <taxon>Oceanospirillaceae</taxon>
        <taxon>Neptunomonas</taxon>
    </lineage>
</organism>
<comment type="cofactor">
    <cofactor evidence="9">
        <name>Zn(2+)</name>
        <dbReference type="ChEBI" id="CHEBI:29105"/>
    </cofactor>
    <text evidence="9">Binds 1 zinc ion.</text>
</comment>
<evidence type="ECO:0000259" key="11">
    <source>
        <dbReference type="Pfam" id="PF19310"/>
    </source>
</evidence>
<keyword evidence="5 9" id="KW-0862">Zinc</keyword>
<dbReference type="Pfam" id="PF01432">
    <property type="entry name" value="Peptidase_M3"/>
    <property type="match status" value="1"/>
</dbReference>
<dbReference type="InterPro" id="IPR024079">
    <property type="entry name" value="MetalloPept_cat_dom_sf"/>
</dbReference>
<dbReference type="NCBIfam" id="NF008159">
    <property type="entry name" value="PRK10911.1"/>
    <property type="match status" value="1"/>
</dbReference>
<dbReference type="InterPro" id="IPR024077">
    <property type="entry name" value="Neurolysin/TOP_dom2"/>
</dbReference>
<sequence length="676" mass="76681">MSNPLLEPALLPPFSKIKPSDITPAVDQLLQQGREQIARLTEDVSSAEWDKVIAPLDTINDALNQAWSPVSHLNMVLNSDELREAYNENLPKLSAYWTEMGQNEGLFNAYRRVSEQASGLDTAQKKVLEHSLRDFRLSGIDLPVDKKQRYADIRQRLSELSTKFSENVLDATQGWEKLITDPEMLKGMPEMSLAAARQAAEAKGKEGYLLSLEFPSYFPVITHCDDRALRREVYEAYATRASDQGPTAGQWDNSEVMTEILTLRQEMSALLGFDSYADYSLATKMADTPEQVLQFLYDLADKSVEVARQEYKELCAFAKEEFAAESVESWDVAYYSEKLKQARYSLSQEMLRPYFPFPKVLQGMFEVANRLFDIDIEEIAEMDSWHADARLFVIKRNDEIIARFYLDPFARANKRGGAWMDVCRTRRRLQDGALQLPTAYLVCNFNGPVGKDPALLTHNEVTTLFHEFGHGLHHMLTQMEYADVSGISGVAWDAVELPSQFMENWCWEPEALAIISGHYQTGETLPVELLDKMLAAKNFQSALMMVRQLEFSIFDLKLHHEFEAGKTDIQGLLNGVRQQVAAITPPEFNRFQHSFSHIFGGGYAAGYYSYKWAEVLSADAFSMFEEQGVFNQEAGQRFLKTVLENGGSKEPMELFVAFRGREPKVDALLKHSGINV</sequence>
<dbReference type="AlphaFoldDB" id="A0A1I2LKI1"/>
<evidence type="ECO:0000256" key="7">
    <source>
        <dbReference type="ARBA" id="ARBA00024603"/>
    </source>
</evidence>
<dbReference type="OrthoDB" id="9773538at2"/>
<keyword evidence="4 9" id="KW-0378">Hydrolase</keyword>
<dbReference type="EC" id="3.4.24.70" evidence="8"/>
<evidence type="ECO:0000256" key="3">
    <source>
        <dbReference type="ARBA" id="ARBA00022723"/>
    </source>
</evidence>
<gene>
    <name evidence="12" type="ORF">SAMN05216175_10185</name>
</gene>
<accession>A0A1I2LKI1</accession>
<dbReference type="STRING" id="1045558.SAMN05216175_10185"/>
<evidence type="ECO:0000313" key="13">
    <source>
        <dbReference type="Proteomes" id="UP000198623"/>
    </source>
</evidence>
<dbReference type="Gene3D" id="1.20.1050.40">
    <property type="entry name" value="Endopeptidase. Chain P, domain 1"/>
    <property type="match status" value="1"/>
</dbReference>
<dbReference type="GO" id="GO:0046872">
    <property type="term" value="F:metal ion binding"/>
    <property type="evidence" value="ECO:0007669"/>
    <property type="project" value="UniProtKB-UniRule"/>
</dbReference>
<dbReference type="InterPro" id="IPR045666">
    <property type="entry name" value="OpdA_N"/>
</dbReference>
<protein>
    <recommendedName>
        <fullName evidence="8">oligopeptidase A</fullName>
        <ecNumber evidence="8">3.4.24.70</ecNumber>
    </recommendedName>
</protein>
<dbReference type="GO" id="GO:0006518">
    <property type="term" value="P:peptide metabolic process"/>
    <property type="evidence" value="ECO:0007669"/>
    <property type="project" value="TreeGrafter"/>
</dbReference>
<dbReference type="PANTHER" id="PTHR11804:SF84">
    <property type="entry name" value="SACCHAROLYSIN"/>
    <property type="match status" value="1"/>
</dbReference>
<evidence type="ECO:0000256" key="2">
    <source>
        <dbReference type="ARBA" id="ARBA00022670"/>
    </source>
</evidence>
<dbReference type="PANTHER" id="PTHR11804">
    <property type="entry name" value="PROTEASE M3 THIMET OLIGOPEPTIDASE-RELATED"/>
    <property type="match status" value="1"/>
</dbReference>
<evidence type="ECO:0000256" key="4">
    <source>
        <dbReference type="ARBA" id="ARBA00022801"/>
    </source>
</evidence>
<dbReference type="InterPro" id="IPR024080">
    <property type="entry name" value="Neurolysin/TOP_N"/>
</dbReference>
<dbReference type="InterPro" id="IPR034005">
    <property type="entry name" value="M3A_DCP"/>
</dbReference>
<evidence type="ECO:0000256" key="8">
    <source>
        <dbReference type="ARBA" id="ARBA00026100"/>
    </source>
</evidence>
<feature type="domain" description="Oligopeptidase A N-terminal" evidence="11">
    <location>
        <begin position="27"/>
        <end position="146"/>
    </location>
</feature>
<dbReference type="Pfam" id="PF19310">
    <property type="entry name" value="TOP_N"/>
    <property type="match status" value="1"/>
</dbReference>
<keyword evidence="13" id="KW-1185">Reference proteome</keyword>
<evidence type="ECO:0000259" key="10">
    <source>
        <dbReference type="Pfam" id="PF01432"/>
    </source>
</evidence>
<comment type="similarity">
    <text evidence="1 9">Belongs to the peptidase M3 family.</text>
</comment>
<dbReference type="InterPro" id="IPR045090">
    <property type="entry name" value="Pept_M3A_M3B"/>
</dbReference>
<dbReference type="EMBL" id="FOOU01000001">
    <property type="protein sequence ID" value="SFF79613.1"/>
    <property type="molecule type" value="Genomic_DNA"/>
</dbReference>
<dbReference type="FunFam" id="3.40.390.10:FF:000009">
    <property type="entry name" value="Oligopeptidase A"/>
    <property type="match status" value="1"/>
</dbReference>
<feature type="domain" description="Peptidase M3A/M3B catalytic" evidence="10">
    <location>
        <begin position="221"/>
        <end position="673"/>
    </location>
</feature>
<keyword evidence="2 9" id="KW-0645">Protease</keyword>
<comment type="catalytic activity">
    <reaction evidence="7">
        <text>Hydrolysis of oligopeptides, with broad specificity. Gly or Ala commonly occur as P1 or P1' residues, but more distant residues are also important, as is shown by the fact that Z-Gly-Pro-Gly-|-Gly-Pro-Ala is cleaved, but not Z-(Gly)(5).</text>
        <dbReference type="EC" id="3.4.24.70"/>
    </reaction>
</comment>
<reference evidence="13" key="1">
    <citation type="submission" date="2016-10" db="EMBL/GenBank/DDBJ databases">
        <authorList>
            <person name="Varghese N."/>
            <person name="Submissions S."/>
        </authorList>
    </citation>
    <scope>NUCLEOTIDE SEQUENCE [LARGE SCALE GENOMIC DNA]</scope>
    <source>
        <strain evidence="13">CGMCC 1.10971</strain>
    </source>
</reference>
<evidence type="ECO:0000256" key="6">
    <source>
        <dbReference type="ARBA" id="ARBA00023049"/>
    </source>
</evidence>
<proteinExistence type="inferred from homology"/>
<dbReference type="Gene3D" id="3.40.390.10">
    <property type="entry name" value="Collagenase (Catalytic Domain)"/>
    <property type="match status" value="1"/>
</dbReference>
<dbReference type="Proteomes" id="UP000198623">
    <property type="component" value="Unassembled WGS sequence"/>
</dbReference>